<keyword evidence="2" id="KW-1185">Reference proteome</keyword>
<sequence>MRAQVKEDLNKIKAVEAETKDRLAETNVRVEQIERELATSQETVTQTAKKKEELEGDIMKLEGIIVELEVKVLEALMDAKKKNDKLRCTALDIAAKAAQDKLYHAAVEEMKTKIEKELDRTAAEEITKFAGDEQHFHNAHRRFKASIQEHMEYLARLEERVKNVKEMTNSLNRTKDQLSSTIAKLVAKIATGTQEVKNTEEAVTVAHQKKNELDCSAEKMEIKLEESTQHLAILDQATMEAQQKKE</sequence>
<name>A0ACB8QBA8_9AGAM</name>
<proteinExistence type="predicted"/>
<dbReference type="Proteomes" id="UP000814128">
    <property type="component" value="Unassembled WGS sequence"/>
</dbReference>
<comment type="caution">
    <text evidence="1">The sequence shown here is derived from an EMBL/GenBank/DDBJ whole genome shotgun (WGS) entry which is preliminary data.</text>
</comment>
<reference evidence="1" key="1">
    <citation type="submission" date="2021-02" db="EMBL/GenBank/DDBJ databases">
        <authorList>
            <consortium name="DOE Joint Genome Institute"/>
            <person name="Ahrendt S."/>
            <person name="Looney B.P."/>
            <person name="Miyauchi S."/>
            <person name="Morin E."/>
            <person name="Drula E."/>
            <person name="Courty P.E."/>
            <person name="Chicoki N."/>
            <person name="Fauchery L."/>
            <person name="Kohler A."/>
            <person name="Kuo A."/>
            <person name="Labutti K."/>
            <person name="Pangilinan J."/>
            <person name="Lipzen A."/>
            <person name="Riley R."/>
            <person name="Andreopoulos W."/>
            <person name="He G."/>
            <person name="Johnson J."/>
            <person name="Barry K.W."/>
            <person name="Grigoriev I.V."/>
            <person name="Nagy L."/>
            <person name="Hibbett D."/>
            <person name="Henrissat B."/>
            <person name="Matheny P.B."/>
            <person name="Labbe J."/>
            <person name="Martin F."/>
        </authorList>
    </citation>
    <scope>NUCLEOTIDE SEQUENCE</scope>
    <source>
        <strain evidence="1">EC-137</strain>
    </source>
</reference>
<protein>
    <submittedName>
        <fullName evidence="1">Uncharacterized protein</fullName>
    </submittedName>
</protein>
<reference evidence="1" key="2">
    <citation type="journal article" date="2022" name="New Phytol.">
        <title>Evolutionary transition to the ectomycorrhizal habit in the genomes of a hyperdiverse lineage of mushroom-forming fungi.</title>
        <authorList>
            <person name="Looney B."/>
            <person name="Miyauchi S."/>
            <person name="Morin E."/>
            <person name="Drula E."/>
            <person name="Courty P.E."/>
            <person name="Kohler A."/>
            <person name="Kuo A."/>
            <person name="LaButti K."/>
            <person name="Pangilinan J."/>
            <person name="Lipzen A."/>
            <person name="Riley R."/>
            <person name="Andreopoulos W."/>
            <person name="He G."/>
            <person name="Johnson J."/>
            <person name="Nolan M."/>
            <person name="Tritt A."/>
            <person name="Barry K.W."/>
            <person name="Grigoriev I.V."/>
            <person name="Nagy L.G."/>
            <person name="Hibbett D."/>
            <person name="Henrissat B."/>
            <person name="Matheny P.B."/>
            <person name="Labbe J."/>
            <person name="Martin F.M."/>
        </authorList>
    </citation>
    <scope>NUCLEOTIDE SEQUENCE</scope>
    <source>
        <strain evidence="1">EC-137</strain>
    </source>
</reference>
<gene>
    <name evidence="1" type="ORF">K488DRAFT_89200</name>
</gene>
<evidence type="ECO:0000313" key="2">
    <source>
        <dbReference type="Proteomes" id="UP000814128"/>
    </source>
</evidence>
<organism evidence="1 2">
    <name type="scientific">Vararia minispora EC-137</name>
    <dbReference type="NCBI Taxonomy" id="1314806"/>
    <lineage>
        <taxon>Eukaryota</taxon>
        <taxon>Fungi</taxon>
        <taxon>Dikarya</taxon>
        <taxon>Basidiomycota</taxon>
        <taxon>Agaricomycotina</taxon>
        <taxon>Agaricomycetes</taxon>
        <taxon>Russulales</taxon>
        <taxon>Lachnocladiaceae</taxon>
        <taxon>Vararia</taxon>
    </lineage>
</organism>
<accession>A0ACB8QBA8</accession>
<dbReference type="EMBL" id="MU273708">
    <property type="protein sequence ID" value="KAI0028973.1"/>
    <property type="molecule type" value="Genomic_DNA"/>
</dbReference>
<evidence type="ECO:0000313" key="1">
    <source>
        <dbReference type="EMBL" id="KAI0028973.1"/>
    </source>
</evidence>